<dbReference type="Pfam" id="PF02630">
    <property type="entry name" value="SCO1-SenC"/>
    <property type="match status" value="1"/>
</dbReference>
<dbReference type="SUPFAM" id="SSF52833">
    <property type="entry name" value="Thioredoxin-like"/>
    <property type="match status" value="1"/>
</dbReference>
<dbReference type="InterPro" id="IPR036249">
    <property type="entry name" value="Thioredoxin-like_sf"/>
</dbReference>
<accession>A0ABZ0THF4</accession>
<evidence type="ECO:0000256" key="1">
    <source>
        <dbReference type="ARBA" id="ARBA00010996"/>
    </source>
</evidence>
<keyword evidence="2" id="KW-0186">Copper</keyword>
<dbReference type="InterPro" id="IPR013766">
    <property type="entry name" value="Thioredoxin_domain"/>
</dbReference>
<dbReference type="PANTHER" id="PTHR12151">
    <property type="entry name" value="ELECTRON TRANSPORT PROTIN SCO1/SENC FAMILY MEMBER"/>
    <property type="match status" value="1"/>
</dbReference>
<dbReference type="Proteomes" id="UP001324380">
    <property type="component" value="Chromosome"/>
</dbReference>
<dbReference type="EMBL" id="CP139558">
    <property type="protein sequence ID" value="WPU91144.1"/>
    <property type="molecule type" value="Genomic_DNA"/>
</dbReference>
<evidence type="ECO:0000313" key="4">
    <source>
        <dbReference type="EMBL" id="WPU91144.1"/>
    </source>
</evidence>
<keyword evidence="5" id="KW-1185">Reference proteome</keyword>
<feature type="domain" description="Thioredoxin" evidence="3">
    <location>
        <begin position="41"/>
        <end position="211"/>
    </location>
</feature>
<evidence type="ECO:0000313" key="5">
    <source>
        <dbReference type="Proteomes" id="UP001324380"/>
    </source>
</evidence>
<dbReference type="RefSeq" id="WP_321560312.1">
    <property type="nucleotide sequence ID" value="NZ_CP139558.1"/>
</dbReference>
<name>A0ABZ0THF4_9SPHI</name>
<dbReference type="PANTHER" id="PTHR12151:SF25">
    <property type="entry name" value="LINALOOL DEHYDRATASE_ISOMERASE DOMAIN-CONTAINING PROTEIN"/>
    <property type="match status" value="1"/>
</dbReference>
<dbReference type="Gene3D" id="3.40.30.10">
    <property type="entry name" value="Glutaredoxin"/>
    <property type="match status" value="1"/>
</dbReference>
<comment type="similarity">
    <text evidence="1">Belongs to the SCO1/2 family.</text>
</comment>
<gene>
    <name evidence="4" type="ORF">SNE25_17640</name>
</gene>
<dbReference type="InterPro" id="IPR003782">
    <property type="entry name" value="SCO1/SenC"/>
</dbReference>
<organism evidence="4 5">
    <name type="scientific">Mucilaginibacter sabulilitoris</name>
    <dbReference type="NCBI Taxonomy" id="1173583"/>
    <lineage>
        <taxon>Bacteria</taxon>
        <taxon>Pseudomonadati</taxon>
        <taxon>Bacteroidota</taxon>
        <taxon>Sphingobacteriia</taxon>
        <taxon>Sphingobacteriales</taxon>
        <taxon>Sphingobacteriaceae</taxon>
        <taxon>Mucilaginibacter</taxon>
    </lineage>
</organism>
<protein>
    <submittedName>
        <fullName evidence="4">SCO family protein</fullName>
    </submittedName>
</protein>
<dbReference type="CDD" id="cd02968">
    <property type="entry name" value="SCO"/>
    <property type="match status" value="1"/>
</dbReference>
<reference evidence="4 5" key="1">
    <citation type="submission" date="2023-11" db="EMBL/GenBank/DDBJ databases">
        <title>Analysis of the Genomes of Mucilaginibacter gossypii cycad 4 and M. sabulilitoris SNA2: microbes with the potential for plant growth promotion.</title>
        <authorList>
            <person name="Hirsch A.M."/>
            <person name="Humm E."/>
            <person name="Rubbi M."/>
            <person name="Del Vecchio G."/>
            <person name="Ha S.M."/>
            <person name="Pellegrini M."/>
            <person name="Gunsalus R.P."/>
        </authorList>
    </citation>
    <scope>NUCLEOTIDE SEQUENCE [LARGE SCALE GENOMIC DNA]</scope>
    <source>
        <strain evidence="4 5">SNA2</strain>
    </source>
</reference>
<evidence type="ECO:0000256" key="2">
    <source>
        <dbReference type="ARBA" id="ARBA00023008"/>
    </source>
</evidence>
<evidence type="ECO:0000259" key="3">
    <source>
        <dbReference type="PROSITE" id="PS51352"/>
    </source>
</evidence>
<dbReference type="PROSITE" id="PS51352">
    <property type="entry name" value="THIOREDOXIN_2"/>
    <property type="match status" value="1"/>
</dbReference>
<proteinExistence type="inferred from homology"/>
<sequence length="220" mass="24701">MKKQLISALTIIISLYSACKSGKSDQAKLPILGNREPVTKTVNGQTVTDTVYSTIPDFKFVNQYADTITGKSLAGKIYVADFFFTTCPSICPIMHRNMLNVYNEFKADDNFRILSHSIDPKYDTVPVLKKYADKMGISGNTWWLLHGSKEDIYQIAKNYLVSVMDKNPQGEFIHDGYFILVDKQKRLRGTYDGTDPAQVTKLIADIKTLKAEPDEANAAK</sequence>